<dbReference type="EMBL" id="BAAAPZ010000007">
    <property type="protein sequence ID" value="GAA2097866.1"/>
    <property type="molecule type" value="Genomic_DNA"/>
</dbReference>
<evidence type="ECO:0000313" key="2">
    <source>
        <dbReference type="EMBL" id="GAA2097866.1"/>
    </source>
</evidence>
<protein>
    <submittedName>
        <fullName evidence="2">Uncharacterized protein</fullName>
    </submittedName>
</protein>
<sequence>MGFRRGGPQAPGQAGTGMGEVSTHGESVEAVTGAACGFPAAEGSAGCLQKAA</sequence>
<proteinExistence type="predicted"/>
<name>A0ABP5IG37_9MICO</name>
<accession>A0ABP5IG37</accession>
<evidence type="ECO:0000313" key="3">
    <source>
        <dbReference type="Proteomes" id="UP001500984"/>
    </source>
</evidence>
<evidence type="ECO:0000256" key="1">
    <source>
        <dbReference type="SAM" id="MobiDB-lite"/>
    </source>
</evidence>
<reference evidence="3" key="1">
    <citation type="journal article" date="2019" name="Int. J. Syst. Evol. Microbiol.">
        <title>The Global Catalogue of Microorganisms (GCM) 10K type strain sequencing project: providing services to taxonomists for standard genome sequencing and annotation.</title>
        <authorList>
            <consortium name="The Broad Institute Genomics Platform"/>
            <consortium name="The Broad Institute Genome Sequencing Center for Infectious Disease"/>
            <person name="Wu L."/>
            <person name="Ma J."/>
        </authorList>
    </citation>
    <scope>NUCLEOTIDE SEQUENCE [LARGE SCALE GENOMIC DNA]</scope>
    <source>
        <strain evidence="3">JCM 15900</strain>
    </source>
</reference>
<keyword evidence="3" id="KW-1185">Reference proteome</keyword>
<feature type="compositionally biased region" description="Low complexity" evidence="1">
    <location>
        <begin position="1"/>
        <end position="13"/>
    </location>
</feature>
<organism evidence="2 3">
    <name type="scientific">Brevibacterium salitolerans</name>
    <dbReference type="NCBI Taxonomy" id="1403566"/>
    <lineage>
        <taxon>Bacteria</taxon>
        <taxon>Bacillati</taxon>
        <taxon>Actinomycetota</taxon>
        <taxon>Actinomycetes</taxon>
        <taxon>Micrococcales</taxon>
        <taxon>Brevibacteriaceae</taxon>
        <taxon>Brevibacterium</taxon>
    </lineage>
</organism>
<gene>
    <name evidence="2" type="ORF">GCM10009823_18810</name>
</gene>
<comment type="caution">
    <text evidence="2">The sequence shown here is derived from an EMBL/GenBank/DDBJ whole genome shotgun (WGS) entry which is preliminary data.</text>
</comment>
<feature type="region of interest" description="Disordered" evidence="1">
    <location>
        <begin position="1"/>
        <end position="26"/>
    </location>
</feature>
<dbReference type="Proteomes" id="UP001500984">
    <property type="component" value="Unassembled WGS sequence"/>
</dbReference>